<feature type="transmembrane region" description="Helical" evidence="7">
    <location>
        <begin position="127"/>
        <end position="152"/>
    </location>
</feature>
<keyword evidence="6 7" id="KW-0472">Membrane</keyword>
<evidence type="ECO:0000256" key="7">
    <source>
        <dbReference type="SAM" id="Phobius"/>
    </source>
</evidence>
<evidence type="ECO:0000313" key="10">
    <source>
        <dbReference type="Proteomes" id="UP000286095"/>
    </source>
</evidence>
<reference evidence="9 10" key="1">
    <citation type="submission" date="2018-08" db="EMBL/GenBank/DDBJ databases">
        <title>Survival mechanisms of Campylobacter hepaticus identified by genomic analysis and comparative transcriptomic analysis of in vivo and in vitro derived bacteria.</title>
        <authorList>
            <person name="Van T.T.H."/>
            <person name="Moore R.J."/>
        </authorList>
    </citation>
    <scope>NUCLEOTIDE SEQUENCE [LARGE SCALE GENOMIC DNA]</scope>
    <source>
        <strain evidence="9 10">54L</strain>
    </source>
</reference>
<dbReference type="Pfam" id="PF02080">
    <property type="entry name" value="TrkA_C"/>
    <property type="match status" value="2"/>
</dbReference>
<dbReference type="InterPro" id="IPR036721">
    <property type="entry name" value="RCK_C_sf"/>
</dbReference>
<dbReference type="PANTHER" id="PTHR43652">
    <property type="entry name" value="BASIC AMINO ACID ANTIPORTER YFCC-RELATED"/>
    <property type="match status" value="1"/>
</dbReference>
<feature type="transmembrane region" description="Helical" evidence="7">
    <location>
        <begin position="92"/>
        <end position="115"/>
    </location>
</feature>
<protein>
    <submittedName>
        <fullName evidence="9">SLC13 family permease</fullName>
    </submittedName>
</protein>
<dbReference type="PANTHER" id="PTHR43652:SF2">
    <property type="entry name" value="BASIC AMINO ACID ANTIPORTER YFCC-RELATED"/>
    <property type="match status" value="1"/>
</dbReference>
<feature type="transmembrane region" description="Helical" evidence="7">
    <location>
        <begin position="509"/>
        <end position="528"/>
    </location>
</feature>
<dbReference type="Proteomes" id="UP000286095">
    <property type="component" value="Unassembled WGS sequence"/>
</dbReference>
<dbReference type="InterPro" id="IPR004680">
    <property type="entry name" value="Cit_transptr-like_dom"/>
</dbReference>
<feature type="transmembrane region" description="Helical" evidence="7">
    <location>
        <begin position="24"/>
        <end position="42"/>
    </location>
</feature>
<sequence length="570" mass="63758">MKIIVGITLLILLALLIHNKIKPAILFGTLAGFYYIIGYLDFTTWINSYTNNSLISLILLLLVSISIEKTIIIEWISRFIIGKNYYLSLLKLGMITSTTSAFLNNTAVVASFMSMVKNNQFHAPSKLLIPLSYFAIVGGVTTLIGTSTNLIIDSFVVQNGLPNLKIFDFFPIGIALIIGIILTLMIFNQLLPSYENKNKDIKEYLIALKVLENSSLIGKSIEENKLRNLQYLFLTEIQRNDQNITPVSHNEIIQAKDMLIFSGDISQLKTLNQFEGLKLIDGYEFKNSQFVDVIISPTSNLIGKNVKKANFRSKFDAAIISLQRGNNYIKKIGETILHAGDRMILAVGKDFTSRDNLTKNFYLLSNIQQNQKLDIKKSLIIIIAFLSVIIFSALNFISFSKALLLYLGFLLLFQFIKLDEIKRRFPFDIFMIVGSSLAITKVLVDSGLAKDIAEFITSFFGHYGIYGSFIGIYLLTLILTEFITNNAAAALTFPIAFATAQALEVNPLPFIFAVAYGASAGFMIPHGYQTHLMVNSLCNYKITDFIKIGIIVSIIYSIIVLIGIPLVFNF</sequence>
<dbReference type="RefSeq" id="WP_124134701.1">
    <property type="nucleotide sequence ID" value="NZ_QURW01000028.1"/>
</dbReference>
<proteinExistence type="predicted"/>
<keyword evidence="4" id="KW-0677">Repeat</keyword>
<dbReference type="SUPFAM" id="SSF116726">
    <property type="entry name" value="TrkA C-terminal domain-like"/>
    <property type="match status" value="2"/>
</dbReference>
<feature type="domain" description="RCK C-terminal" evidence="8">
    <location>
        <begin position="192"/>
        <end position="277"/>
    </location>
</feature>
<evidence type="ECO:0000256" key="1">
    <source>
        <dbReference type="ARBA" id="ARBA00004141"/>
    </source>
</evidence>
<dbReference type="PROSITE" id="PS51202">
    <property type="entry name" value="RCK_C"/>
    <property type="match status" value="2"/>
</dbReference>
<dbReference type="AlphaFoldDB" id="A0A424YYL0"/>
<feature type="transmembrane region" description="Helical" evidence="7">
    <location>
        <begin position="456"/>
        <end position="479"/>
    </location>
</feature>
<gene>
    <name evidence="9" type="ORF">DZD40_07345</name>
</gene>
<dbReference type="GO" id="GO:0008324">
    <property type="term" value="F:monoatomic cation transmembrane transporter activity"/>
    <property type="evidence" value="ECO:0007669"/>
    <property type="project" value="InterPro"/>
</dbReference>
<evidence type="ECO:0000256" key="5">
    <source>
        <dbReference type="ARBA" id="ARBA00022989"/>
    </source>
</evidence>
<dbReference type="GO" id="GO:0005886">
    <property type="term" value="C:plasma membrane"/>
    <property type="evidence" value="ECO:0007669"/>
    <property type="project" value="TreeGrafter"/>
</dbReference>
<evidence type="ECO:0000256" key="2">
    <source>
        <dbReference type="ARBA" id="ARBA00022448"/>
    </source>
</evidence>
<keyword evidence="2" id="KW-0813">Transport</keyword>
<dbReference type="InterPro" id="IPR006037">
    <property type="entry name" value="RCK_C"/>
</dbReference>
<feature type="transmembrane region" description="Helical" evidence="7">
    <location>
        <begin position="54"/>
        <end position="72"/>
    </location>
</feature>
<feature type="transmembrane region" description="Helical" evidence="7">
    <location>
        <begin position="486"/>
        <end position="503"/>
    </location>
</feature>
<feature type="domain" description="RCK C-terminal" evidence="8">
    <location>
        <begin position="278"/>
        <end position="363"/>
    </location>
</feature>
<keyword evidence="5 7" id="KW-1133">Transmembrane helix</keyword>
<feature type="transmembrane region" description="Helical" evidence="7">
    <location>
        <begin position="548"/>
        <end position="568"/>
    </location>
</feature>
<evidence type="ECO:0000256" key="3">
    <source>
        <dbReference type="ARBA" id="ARBA00022692"/>
    </source>
</evidence>
<keyword evidence="3 7" id="KW-0812">Transmembrane</keyword>
<evidence type="ECO:0000256" key="6">
    <source>
        <dbReference type="ARBA" id="ARBA00023136"/>
    </source>
</evidence>
<dbReference type="Gene3D" id="3.30.70.1450">
    <property type="entry name" value="Regulator of K+ conductance, C-terminal domain"/>
    <property type="match status" value="2"/>
</dbReference>
<dbReference type="Pfam" id="PF03600">
    <property type="entry name" value="CitMHS"/>
    <property type="match status" value="1"/>
</dbReference>
<evidence type="ECO:0000313" key="9">
    <source>
        <dbReference type="EMBL" id="RQD85945.1"/>
    </source>
</evidence>
<name>A0A424YYL0_9BACT</name>
<organism evidence="9 10">
    <name type="scientific">Campylobacter hepaticus</name>
    <dbReference type="NCBI Taxonomy" id="1813019"/>
    <lineage>
        <taxon>Bacteria</taxon>
        <taxon>Pseudomonadati</taxon>
        <taxon>Campylobacterota</taxon>
        <taxon>Epsilonproteobacteria</taxon>
        <taxon>Campylobacterales</taxon>
        <taxon>Campylobacteraceae</taxon>
        <taxon>Campylobacter</taxon>
    </lineage>
</organism>
<dbReference type="STRING" id="1813019.A2J15_07470"/>
<comment type="caution">
    <text evidence="9">The sequence shown here is derived from an EMBL/GenBank/DDBJ whole genome shotgun (WGS) entry which is preliminary data.</text>
</comment>
<dbReference type="EMBL" id="QURW01000028">
    <property type="protein sequence ID" value="RQD85945.1"/>
    <property type="molecule type" value="Genomic_DNA"/>
</dbReference>
<accession>A0A424YYL0</accession>
<feature type="transmembrane region" description="Helical" evidence="7">
    <location>
        <begin position="172"/>
        <end position="191"/>
    </location>
</feature>
<evidence type="ECO:0000259" key="8">
    <source>
        <dbReference type="PROSITE" id="PS51202"/>
    </source>
</evidence>
<feature type="transmembrane region" description="Helical" evidence="7">
    <location>
        <begin position="379"/>
        <end position="397"/>
    </location>
</feature>
<comment type="subcellular location">
    <subcellularLocation>
        <location evidence="1">Membrane</location>
        <topology evidence="1">Multi-pass membrane protein</topology>
    </subcellularLocation>
</comment>
<evidence type="ECO:0000256" key="4">
    <source>
        <dbReference type="ARBA" id="ARBA00022737"/>
    </source>
</evidence>
<dbReference type="GO" id="GO:0006813">
    <property type="term" value="P:potassium ion transport"/>
    <property type="evidence" value="ECO:0007669"/>
    <property type="project" value="InterPro"/>
</dbReference>
<dbReference type="InterPro" id="IPR051679">
    <property type="entry name" value="DASS-Related_Transporters"/>
</dbReference>